<organism evidence="2 3">
    <name type="scientific">Negadavirga shengliensis</name>
    <dbReference type="NCBI Taxonomy" id="1389218"/>
    <lineage>
        <taxon>Bacteria</taxon>
        <taxon>Pseudomonadati</taxon>
        <taxon>Bacteroidota</taxon>
        <taxon>Cytophagia</taxon>
        <taxon>Cytophagales</taxon>
        <taxon>Cyclobacteriaceae</taxon>
        <taxon>Negadavirga</taxon>
    </lineage>
</organism>
<sequence length="274" mass="31290">MKITKDEKAHFEEHGYVIIRKLFSEEEINHLSDKARNDHQMAQAATAMDDGKGNAVRLSLWNHPGEGIYGMFARCKKLVDRVEDLLGGEVYHYHSKMVLKDAKVGGAWAWHQDYGYWYQNGLLFPDLCSVMIAVDKATRENGCLQVIDGSHKMGRVNHILSGDQAGADMERVNEVLKVREKIYCEMDPGDALFFHSNLLHASDENKSENSRWSMICCYNKATNNPFKESHHPSYTKLNKVEDRRILEVAKNTDLDEQVKFANLKEDKSARSLGQ</sequence>
<dbReference type="Proteomes" id="UP001595818">
    <property type="component" value="Unassembled WGS sequence"/>
</dbReference>
<comment type="caution">
    <text evidence="2">The sequence shown here is derived from an EMBL/GenBank/DDBJ whole genome shotgun (WGS) entry which is preliminary data.</text>
</comment>
<gene>
    <name evidence="2" type="ORF">ACFPFU_04620</name>
</gene>
<dbReference type="RefSeq" id="WP_377061983.1">
    <property type="nucleotide sequence ID" value="NZ_JBHSJJ010000002.1"/>
</dbReference>
<dbReference type="EMBL" id="JBHSJJ010000002">
    <property type="protein sequence ID" value="MFC4870959.1"/>
    <property type="molecule type" value="Genomic_DNA"/>
</dbReference>
<dbReference type="GO" id="GO:0051213">
    <property type="term" value="F:dioxygenase activity"/>
    <property type="evidence" value="ECO:0007669"/>
    <property type="project" value="UniProtKB-KW"/>
</dbReference>
<dbReference type="PANTHER" id="PTHR20883">
    <property type="entry name" value="PHYTANOYL-COA DIOXYGENASE DOMAIN CONTAINING 1"/>
    <property type="match status" value="1"/>
</dbReference>
<keyword evidence="3" id="KW-1185">Reference proteome</keyword>
<evidence type="ECO:0000256" key="1">
    <source>
        <dbReference type="ARBA" id="ARBA00001954"/>
    </source>
</evidence>
<name>A0ABV9SX87_9BACT</name>
<dbReference type="Pfam" id="PF05721">
    <property type="entry name" value="PhyH"/>
    <property type="match status" value="1"/>
</dbReference>
<keyword evidence="2" id="KW-0223">Dioxygenase</keyword>
<dbReference type="InterPro" id="IPR008775">
    <property type="entry name" value="Phytyl_CoA_dOase-like"/>
</dbReference>
<protein>
    <submittedName>
        <fullName evidence="2">Phytanoyl-CoA dioxygenase family protein</fullName>
    </submittedName>
</protein>
<dbReference type="SUPFAM" id="SSF51197">
    <property type="entry name" value="Clavaminate synthase-like"/>
    <property type="match status" value="1"/>
</dbReference>
<reference evidence="3" key="1">
    <citation type="journal article" date="2019" name="Int. J. Syst. Evol. Microbiol.">
        <title>The Global Catalogue of Microorganisms (GCM) 10K type strain sequencing project: providing services to taxonomists for standard genome sequencing and annotation.</title>
        <authorList>
            <consortium name="The Broad Institute Genomics Platform"/>
            <consortium name="The Broad Institute Genome Sequencing Center for Infectious Disease"/>
            <person name="Wu L."/>
            <person name="Ma J."/>
        </authorList>
    </citation>
    <scope>NUCLEOTIDE SEQUENCE [LARGE SCALE GENOMIC DNA]</scope>
    <source>
        <strain evidence="3">CGMCC 4.7466</strain>
    </source>
</reference>
<dbReference type="PANTHER" id="PTHR20883:SF48">
    <property type="entry name" value="ECTOINE DIOXYGENASE"/>
    <property type="match status" value="1"/>
</dbReference>
<evidence type="ECO:0000313" key="3">
    <source>
        <dbReference type="Proteomes" id="UP001595818"/>
    </source>
</evidence>
<keyword evidence="2" id="KW-0560">Oxidoreductase</keyword>
<accession>A0ABV9SX87</accession>
<evidence type="ECO:0000313" key="2">
    <source>
        <dbReference type="EMBL" id="MFC4870959.1"/>
    </source>
</evidence>
<proteinExistence type="predicted"/>
<dbReference type="Gene3D" id="2.60.120.620">
    <property type="entry name" value="q2cbj1_9rhob like domain"/>
    <property type="match status" value="1"/>
</dbReference>
<comment type="cofactor">
    <cofactor evidence="1">
        <name>Fe(2+)</name>
        <dbReference type="ChEBI" id="CHEBI:29033"/>
    </cofactor>
</comment>